<sequence length="58" mass="6733">MYAMDQTSHFEHSPESRRSRWELPRRRRGDHDRQAGEGATLVAESSNDQPRSSDDFAD</sequence>
<gene>
    <name evidence="2" type="ORF">UFOPK1493_00463</name>
</gene>
<evidence type="ECO:0000313" key="2">
    <source>
        <dbReference type="EMBL" id="CAB4543367.1"/>
    </source>
</evidence>
<feature type="region of interest" description="Disordered" evidence="1">
    <location>
        <begin position="1"/>
        <end position="58"/>
    </location>
</feature>
<dbReference type="AlphaFoldDB" id="A0A6J6BXC1"/>
<organism evidence="2">
    <name type="scientific">freshwater metagenome</name>
    <dbReference type="NCBI Taxonomy" id="449393"/>
    <lineage>
        <taxon>unclassified sequences</taxon>
        <taxon>metagenomes</taxon>
        <taxon>ecological metagenomes</taxon>
    </lineage>
</organism>
<dbReference type="EMBL" id="CAEZSR010000009">
    <property type="protein sequence ID" value="CAB4543367.1"/>
    <property type="molecule type" value="Genomic_DNA"/>
</dbReference>
<evidence type="ECO:0000256" key="1">
    <source>
        <dbReference type="SAM" id="MobiDB-lite"/>
    </source>
</evidence>
<accession>A0A6J6BXC1</accession>
<protein>
    <submittedName>
        <fullName evidence="2">Unannotated protein</fullName>
    </submittedName>
</protein>
<reference evidence="2" key="1">
    <citation type="submission" date="2020-05" db="EMBL/GenBank/DDBJ databases">
        <authorList>
            <person name="Chiriac C."/>
            <person name="Salcher M."/>
            <person name="Ghai R."/>
            <person name="Kavagutti S V."/>
        </authorList>
    </citation>
    <scope>NUCLEOTIDE SEQUENCE</scope>
</reference>
<proteinExistence type="predicted"/>
<name>A0A6J6BXC1_9ZZZZ</name>
<feature type="compositionally biased region" description="Basic and acidic residues" evidence="1">
    <location>
        <begin position="8"/>
        <end position="35"/>
    </location>
</feature>